<keyword evidence="3" id="KW-1185">Reference proteome</keyword>
<name>A0ABT2YED3_9BURK</name>
<dbReference type="InterPro" id="IPR036380">
    <property type="entry name" value="Isochorismatase-like_sf"/>
</dbReference>
<comment type="caution">
    <text evidence="2">The sequence shown here is derived from an EMBL/GenBank/DDBJ whole genome shotgun (WGS) entry which is preliminary data.</text>
</comment>
<protein>
    <submittedName>
        <fullName evidence="2">Isochorismatase family protein</fullName>
    </submittedName>
</protein>
<dbReference type="InterPro" id="IPR000868">
    <property type="entry name" value="Isochorismatase-like_dom"/>
</dbReference>
<dbReference type="Gene3D" id="3.40.50.850">
    <property type="entry name" value="Isochorismatase-like"/>
    <property type="match status" value="1"/>
</dbReference>
<gene>
    <name evidence="2" type="ORF">LNV07_09980</name>
</gene>
<dbReference type="Pfam" id="PF00857">
    <property type="entry name" value="Isochorismatase"/>
    <property type="match status" value="1"/>
</dbReference>
<feature type="domain" description="Isochorismatase-like" evidence="1">
    <location>
        <begin position="3"/>
        <end position="53"/>
    </location>
</feature>
<dbReference type="SUPFAM" id="SSF52499">
    <property type="entry name" value="Isochorismatase-like hydrolases"/>
    <property type="match status" value="1"/>
</dbReference>
<organism evidence="2 3">
    <name type="scientific">Roseateles oligotrophus</name>
    <dbReference type="NCBI Taxonomy" id="1769250"/>
    <lineage>
        <taxon>Bacteria</taxon>
        <taxon>Pseudomonadati</taxon>
        <taxon>Pseudomonadota</taxon>
        <taxon>Betaproteobacteria</taxon>
        <taxon>Burkholderiales</taxon>
        <taxon>Sphaerotilaceae</taxon>
        <taxon>Roseateles</taxon>
    </lineage>
</organism>
<dbReference type="RefSeq" id="WP_263571020.1">
    <property type="nucleotide sequence ID" value="NZ_JAJIRN010000004.1"/>
</dbReference>
<reference evidence="2 3" key="1">
    <citation type="submission" date="2021-11" db="EMBL/GenBank/DDBJ databases">
        <authorList>
            <person name="Liang Q."/>
            <person name="Mou H."/>
            <person name="Liu Z."/>
        </authorList>
    </citation>
    <scope>NUCLEOTIDE SEQUENCE [LARGE SCALE GENOMIC DNA]</scope>
    <source>
        <strain evidence="2 3">CHU3</strain>
    </source>
</reference>
<accession>A0ABT2YED3</accession>
<evidence type="ECO:0000313" key="2">
    <source>
        <dbReference type="EMBL" id="MCV2368421.1"/>
    </source>
</evidence>
<sequence>MRTALLIIDVQNALCFAEYADVDSRGLIERINPVSAKARAAGAPVILIQDASLEGGALGRAAADGTDEYPRRKDGALDNVVLSAAQISTRLAGHHHQLRAEGHANERC</sequence>
<evidence type="ECO:0000259" key="1">
    <source>
        <dbReference type="Pfam" id="PF00857"/>
    </source>
</evidence>
<evidence type="ECO:0000313" key="3">
    <source>
        <dbReference type="Proteomes" id="UP001209701"/>
    </source>
</evidence>
<dbReference type="Proteomes" id="UP001209701">
    <property type="component" value="Unassembled WGS sequence"/>
</dbReference>
<proteinExistence type="predicted"/>
<dbReference type="EMBL" id="JAJIRN010000004">
    <property type="protein sequence ID" value="MCV2368421.1"/>
    <property type="molecule type" value="Genomic_DNA"/>
</dbReference>